<dbReference type="AlphaFoldDB" id="A0A8K0NZY1"/>
<accession>A0A8K0NZY1</accession>
<proteinExistence type="predicted"/>
<evidence type="ECO:0000313" key="1">
    <source>
        <dbReference type="EMBL" id="KAG8227917.1"/>
    </source>
</evidence>
<reference evidence="1" key="1">
    <citation type="submission" date="2013-04" db="EMBL/GenBank/DDBJ databases">
        <authorList>
            <person name="Qu J."/>
            <person name="Murali S.C."/>
            <person name="Bandaranaike D."/>
            <person name="Bellair M."/>
            <person name="Blankenburg K."/>
            <person name="Chao H."/>
            <person name="Dinh H."/>
            <person name="Doddapaneni H."/>
            <person name="Downs B."/>
            <person name="Dugan-Rocha S."/>
            <person name="Elkadiri S."/>
            <person name="Gnanaolivu R.D."/>
            <person name="Hernandez B."/>
            <person name="Javaid M."/>
            <person name="Jayaseelan J.C."/>
            <person name="Lee S."/>
            <person name="Li M."/>
            <person name="Ming W."/>
            <person name="Munidasa M."/>
            <person name="Muniz J."/>
            <person name="Nguyen L."/>
            <person name="Ongeri F."/>
            <person name="Osuji N."/>
            <person name="Pu L.-L."/>
            <person name="Puazo M."/>
            <person name="Qu C."/>
            <person name="Quiroz J."/>
            <person name="Raj R."/>
            <person name="Weissenberger G."/>
            <person name="Xin Y."/>
            <person name="Zou X."/>
            <person name="Han Y."/>
            <person name="Richards S."/>
            <person name="Worley K."/>
            <person name="Muzny D."/>
            <person name="Gibbs R."/>
        </authorList>
    </citation>
    <scope>NUCLEOTIDE SEQUENCE</scope>
    <source>
        <strain evidence="1">Sampled in the wild</strain>
    </source>
</reference>
<reference evidence="1" key="2">
    <citation type="submission" date="2017-10" db="EMBL/GenBank/DDBJ databases">
        <title>Ladona fulva Genome sequencing and assembly.</title>
        <authorList>
            <person name="Murali S."/>
            <person name="Richards S."/>
            <person name="Bandaranaike D."/>
            <person name="Bellair M."/>
            <person name="Blankenburg K."/>
            <person name="Chao H."/>
            <person name="Dinh H."/>
            <person name="Doddapaneni H."/>
            <person name="Dugan-Rocha S."/>
            <person name="Elkadiri S."/>
            <person name="Gnanaolivu R."/>
            <person name="Hernandez B."/>
            <person name="Skinner E."/>
            <person name="Javaid M."/>
            <person name="Lee S."/>
            <person name="Li M."/>
            <person name="Ming W."/>
            <person name="Munidasa M."/>
            <person name="Muniz J."/>
            <person name="Nguyen L."/>
            <person name="Hughes D."/>
            <person name="Osuji N."/>
            <person name="Pu L.-L."/>
            <person name="Puazo M."/>
            <person name="Qu C."/>
            <person name="Quiroz J."/>
            <person name="Raj R."/>
            <person name="Weissenberger G."/>
            <person name="Xin Y."/>
            <person name="Zou X."/>
            <person name="Han Y."/>
            <person name="Worley K."/>
            <person name="Muzny D."/>
            <person name="Gibbs R."/>
        </authorList>
    </citation>
    <scope>NUCLEOTIDE SEQUENCE</scope>
    <source>
        <strain evidence="1">Sampled in the wild</strain>
    </source>
</reference>
<comment type="caution">
    <text evidence="1">The sequence shown here is derived from an EMBL/GenBank/DDBJ whole genome shotgun (WGS) entry which is preliminary data.</text>
</comment>
<keyword evidence="2" id="KW-1185">Reference proteome</keyword>
<name>A0A8K0NZY1_LADFU</name>
<sequence length="154" mass="17237">MNIYKKVICGAPAGILWDEFKSQLAEDFIDKDGASSDRAYNSALLDIQNRLRSHGRTLEEVGLPSAVDDTTETVILLSSMVEWWIRHDGARRAGSSMFNAWDDTAASFSDVNPADVAHHNVSESGIKEPRINHLAHIDSRGVWKKFERAKAEKR</sequence>
<dbReference type="EMBL" id="KZ308349">
    <property type="protein sequence ID" value="KAG8227917.1"/>
    <property type="molecule type" value="Genomic_DNA"/>
</dbReference>
<gene>
    <name evidence="1" type="ORF">J437_LFUL011845</name>
</gene>
<dbReference type="OrthoDB" id="272985at2759"/>
<evidence type="ECO:0000313" key="2">
    <source>
        <dbReference type="Proteomes" id="UP000792457"/>
    </source>
</evidence>
<organism evidence="1 2">
    <name type="scientific">Ladona fulva</name>
    <name type="common">Scarce chaser dragonfly</name>
    <name type="synonym">Libellula fulva</name>
    <dbReference type="NCBI Taxonomy" id="123851"/>
    <lineage>
        <taxon>Eukaryota</taxon>
        <taxon>Metazoa</taxon>
        <taxon>Ecdysozoa</taxon>
        <taxon>Arthropoda</taxon>
        <taxon>Hexapoda</taxon>
        <taxon>Insecta</taxon>
        <taxon>Pterygota</taxon>
        <taxon>Palaeoptera</taxon>
        <taxon>Odonata</taxon>
        <taxon>Epiprocta</taxon>
        <taxon>Anisoptera</taxon>
        <taxon>Libelluloidea</taxon>
        <taxon>Libellulidae</taxon>
        <taxon>Ladona</taxon>
    </lineage>
</organism>
<protein>
    <submittedName>
        <fullName evidence="1">Uncharacterized protein</fullName>
    </submittedName>
</protein>
<dbReference type="Proteomes" id="UP000792457">
    <property type="component" value="Unassembled WGS sequence"/>
</dbReference>